<gene>
    <name evidence="2" type="ordered locus">pRL110592</name>
</gene>
<proteinExistence type="predicted"/>
<accession>Q1M5E4</accession>
<evidence type="ECO:0000313" key="3">
    <source>
        <dbReference type="Proteomes" id="UP000006575"/>
    </source>
</evidence>
<dbReference type="EMBL" id="AM236085">
    <property type="protein sequence ID" value="CAK03545.1"/>
    <property type="molecule type" value="Genomic_DNA"/>
</dbReference>
<keyword evidence="3" id="KW-1185">Reference proteome</keyword>
<reference evidence="2 3" key="1">
    <citation type="journal article" date="2006" name="Genome Biol.">
        <title>The genome of Rhizobium leguminosarum has recognizable core and accessory components.</title>
        <authorList>
            <person name="Young J.W."/>
            <person name="Crossman L.C."/>
            <person name="Johnston A.W.B."/>
            <person name="Thomson N.R."/>
            <person name="Ghazoui Z.F."/>
            <person name="Hull K.H."/>
            <person name="Wexler M."/>
            <person name="Curson A.R.J."/>
            <person name="Todd J.D."/>
            <person name="Poole P.S."/>
            <person name="Mauchline T.H."/>
            <person name="East A.K."/>
            <person name="Quail M.A."/>
            <person name="Churcher C."/>
            <person name="Arrowsmith C."/>
            <person name="Cherevach A."/>
            <person name="Chillingworth T."/>
            <person name="Clarke K."/>
            <person name="Cronin A."/>
            <person name="Davis P."/>
            <person name="Fraser A."/>
            <person name="Hance Z."/>
            <person name="Hauser H."/>
            <person name="Jagels K."/>
            <person name="Moule S."/>
            <person name="Mungall K."/>
            <person name="Norbertczak H."/>
            <person name="Rabbinowitsch E."/>
            <person name="Sanders M."/>
            <person name="Simmonds M."/>
            <person name="Whitehead S."/>
            <person name="Parkhill J."/>
        </authorList>
    </citation>
    <scope>NUCLEOTIDE SEQUENCE [LARGE SCALE GENOMIC DNA]</scope>
    <source>
        <strain evidence="3">DSM 114642 / LMG 32736 / 3841</strain>
    </source>
</reference>
<dbReference type="Proteomes" id="UP000006575">
    <property type="component" value="Plasmid pRL11"/>
</dbReference>
<organism evidence="2 3">
    <name type="scientific">Rhizobium johnstonii (strain DSM 114642 / LMG 32736 / 3841)</name>
    <name type="common">Rhizobium leguminosarum bv. viciae</name>
    <dbReference type="NCBI Taxonomy" id="216596"/>
    <lineage>
        <taxon>Bacteria</taxon>
        <taxon>Pseudomonadati</taxon>
        <taxon>Pseudomonadota</taxon>
        <taxon>Alphaproteobacteria</taxon>
        <taxon>Hyphomicrobiales</taxon>
        <taxon>Rhizobiaceae</taxon>
        <taxon>Rhizobium/Agrobacterium group</taxon>
        <taxon>Rhizobium</taxon>
        <taxon>Rhizobium johnstonii</taxon>
    </lineage>
</organism>
<dbReference type="KEGG" id="rle:pRL110592"/>
<geneLocation type="plasmid" evidence="2 3">
    <name>pRL11</name>
</geneLocation>
<sequence length="140" mass="14777">MLLSRSGANKTDVTTMTKSWLMTLSIGLLLALQIPEIAHSGPAEDALAARNPSLAALRQHDEKAFAAATAIIAEHERAKGLTPGEAKLPDATSPGRDMGSGPGKEFTVDNPDILWLYNSSPEGMSDLISILKSAGQKPKN</sequence>
<evidence type="ECO:0000313" key="2">
    <source>
        <dbReference type="EMBL" id="CAK03545.1"/>
    </source>
</evidence>
<feature type="region of interest" description="Disordered" evidence="1">
    <location>
        <begin position="76"/>
        <end position="106"/>
    </location>
</feature>
<dbReference type="HOGENOM" id="CLU_2013428_0_0_5"/>
<name>Q1M5E4_RHIJ3</name>
<evidence type="ECO:0000256" key="1">
    <source>
        <dbReference type="SAM" id="MobiDB-lite"/>
    </source>
</evidence>
<keyword evidence="2" id="KW-0614">Plasmid</keyword>
<dbReference type="AlphaFoldDB" id="Q1M5E4"/>
<dbReference type="EnsemblBacteria" id="CAK03545">
    <property type="protein sequence ID" value="CAK03545"/>
    <property type="gene ID" value="pRL110592"/>
</dbReference>
<protein>
    <submittedName>
        <fullName evidence="2">Uncharacterized protein</fullName>
    </submittedName>
</protein>